<keyword evidence="2" id="KW-1133">Transmembrane helix</keyword>
<reference evidence="3" key="1">
    <citation type="submission" date="2019-11" db="EMBL/GenBank/DDBJ databases">
        <title>The nuclear and mitochondrial genomes of Frieseomelitta varia - a highly eusocial stingless bee (Meliponini) with a permanently sterile worker caste.</title>
        <authorList>
            <person name="Freitas F.C.P."/>
            <person name="Lourenco A.P."/>
            <person name="Nunes F.M.F."/>
            <person name="Paschoal A.R."/>
            <person name="Abreu F.C.P."/>
            <person name="Barbin F.O."/>
            <person name="Bataglia L."/>
            <person name="Cardoso-Junior C.A.M."/>
            <person name="Cervoni M.S."/>
            <person name="Silva S.R."/>
            <person name="Dalarmi F."/>
            <person name="Del Lama M.A."/>
            <person name="Depintor T.S."/>
            <person name="Ferreira K.M."/>
            <person name="Goria P.S."/>
            <person name="Jaskot M.C."/>
            <person name="Lago D.C."/>
            <person name="Luna-Lucena D."/>
            <person name="Moda L.M."/>
            <person name="Nascimento L."/>
            <person name="Pedrino M."/>
            <person name="Rabico F.O."/>
            <person name="Sanches F.C."/>
            <person name="Santos D.E."/>
            <person name="Santos C.G."/>
            <person name="Vieira J."/>
            <person name="Lopes T.F."/>
            <person name="Barchuk A.R."/>
            <person name="Hartfelder K."/>
            <person name="Simoes Z.L.P."/>
            <person name="Bitondi M.M.G."/>
            <person name="Pinheiro D.G."/>
        </authorList>
    </citation>
    <scope>NUCLEOTIDE SEQUENCE</scope>
    <source>
        <strain evidence="3">USP_RPSP 00005682</strain>
        <tissue evidence="3">Whole individual</tissue>
    </source>
</reference>
<dbReference type="EMBL" id="WNWW01000160">
    <property type="protein sequence ID" value="KAF3429512.1"/>
    <property type="molecule type" value="Genomic_DNA"/>
</dbReference>
<name>A0A833SA22_9HYME</name>
<evidence type="ECO:0000313" key="3">
    <source>
        <dbReference type="EMBL" id="KAF3429512.1"/>
    </source>
</evidence>
<protein>
    <submittedName>
        <fullName evidence="3">Uncharacterized protein</fullName>
    </submittedName>
</protein>
<dbReference type="Proteomes" id="UP000655588">
    <property type="component" value="Unassembled WGS sequence"/>
</dbReference>
<dbReference type="AlphaFoldDB" id="A0A833SA22"/>
<gene>
    <name evidence="3" type="ORF">E2986_05410</name>
</gene>
<keyword evidence="2" id="KW-0472">Membrane</keyword>
<comment type="caution">
    <text evidence="3">The sequence shown here is derived from an EMBL/GenBank/DDBJ whole genome shotgun (WGS) entry which is preliminary data.</text>
</comment>
<feature type="compositionally biased region" description="Polar residues" evidence="1">
    <location>
        <begin position="62"/>
        <end position="77"/>
    </location>
</feature>
<evidence type="ECO:0000256" key="2">
    <source>
        <dbReference type="SAM" id="Phobius"/>
    </source>
</evidence>
<keyword evidence="2" id="KW-0812">Transmembrane</keyword>
<sequence length="260" mass="29709">IKLTIKLLSLKLYNFALFEFIRAVDPHGVTSRRRASSVGSRTADHLGAIGEDPAEDQDCQSEAETVTSQNTEGNREGSNFLSRPYWLSDEGLKKGEIDVLSLQEEQFWKDLLEKYLYPIDEDKAEKVHVTKEYLQLEPIGLVFVFFFALILVIQFTAMLFHRFGTFAHILASTSLDWYCCKKTKDLSEEALLSKHAVEIVRDLQRLDGMEGDYEEGSGSGPGRRKTIRNLEKSRRKTQAINTLDVAFRRRFFNDGNALVF</sequence>
<organism evidence="3 4">
    <name type="scientific">Frieseomelitta varia</name>
    <dbReference type="NCBI Taxonomy" id="561572"/>
    <lineage>
        <taxon>Eukaryota</taxon>
        <taxon>Metazoa</taxon>
        <taxon>Ecdysozoa</taxon>
        <taxon>Arthropoda</taxon>
        <taxon>Hexapoda</taxon>
        <taxon>Insecta</taxon>
        <taxon>Pterygota</taxon>
        <taxon>Neoptera</taxon>
        <taxon>Endopterygota</taxon>
        <taxon>Hymenoptera</taxon>
        <taxon>Apocrita</taxon>
        <taxon>Aculeata</taxon>
        <taxon>Apoidea</taxon>
        <taxon>Anthophila</taxon>
        <taxon>Apidae</taxon>
        <taxon>Frieseomelitta</taxon>
    </lineage>
</organism>
<feature type="transmembrane region" description="Helical" evidence="2">
    <location>
        <begin position="139"/>
        <end position="160"/>
    </location>
</feature>
<keyword evidence="4" id="KW-1185">Reference proteome</keyword>
<feature type="region of interest" description="Disordered" evidence="1">
    <location>
        <begin position="32"/>
        <end position="77"/>
    </location>
</feature>
<evidence type="ECO:0000313" key="4">
    <source>
        <dbReference type="Proteomes" id="UP000655588"/>
    </source>
</evidence>
<accession>A0A833SA22</accession>
<feature type="compositionally biased region" description="Acidic residues" evidence="1">
    <location>
        <begin position="52"/>
        <end position="61"/>
    </location>
</feature>
<evidence type="ECO:0000256" key="1">
    <source>
        <dbReference type="SAM" id="MobiDB-lite"/>
    </source>
</evidence>
<feature type="non-terminal residue" evidence="3">
    <location>
        <position position="1"/>
    </location>
</feature>
<proteinExistence type="predicted"/>